<dbReference type="PROSITE" id="PS51819">
    <property type="entry name" value="VOC"/>
    <property type="match status" value="1"/>
</dbReference>
<evidence type="ECO:0000313" key="4">
    <source>
        <dbReference type="Proteomes" id="UP001575181"/>
    </source>
</evidence>
<dbReference type="CDD" id="cd06587">
    <property type="entry name" value="VOC"/>
    <property type="match status" value="1"/>
</dbReference>
<dbReference type="Proteomes" id="UP001575181">
    <property type="component" value="Unassembled WGS sequence"/>
</dbReference>
<evidence type="ECO:0000313" key="3">
    <source>
        <dbReference type="EMBL" id="MFA9462495.1"/>
    </source>
</evidence>
<name>A0ABV4U0Y4_9GAMM</name>
<feature type="domain" description="VOC" evidence="2">
    <location>
        <begin position="6"/>
        <end position="129"/>
    </location>
</feature>
<evidence type="ECO:0000256" key="1">
    <source>
        <dbReference type="ARBA" id="ARBA00022723"/>
    </source>
</evidence>
<organism evidence="3 4">
    <name type="scientific">Thiohalorhabdus methylotrophus</name>
    <dbReference type="NCBI Taxonomy" id="3242694"/>
    <lineage>
        <taxon>Bacteria</taxon>
        <taxon>Pseudomonadati</taxon>
        <taxon>Pseudomonadota</taxon>
        <taxon>Gammaproteobacteria</taxon>
        <taxon>Thiohalorhabdales</taxon>
        <taxon>Thiohalorhabdaceae</taxon>
        <taxon>Thiohalorhabdus</taxon>
    </lineage>
</organism>
<evidence type="ECO:0000259" key="2">
    <source>
        <dbReference type="PROSITE" id="PS51819"/>
    </source>
</evidence>
<reference evidence="3 4" key="1">
    <citation type="submission" date="2024-08" db="EMBL/GenBank/DDBJ databases">
        <title>Whole-genome sequencing of halo(alkali)philic microorganisms from hypersaline lakes.</title>
        <authorList>
            <person name="Sorokin D.Y."/>
            <person name="Merkel A.Y."/>
            <person name="Messina E."/>
            <person name="Yakimov M."/>
        </authorList>
    </citation>
    <scope>NUCLEOTIDE SEQUENCE [LARGE SCALE GENOMIC DNA]</scope>
    <source>
        <strain evidence="3 4">Cl-TMA</strain>
    </source>
</reference>
<accession>A0ABV4U0Y4</accession>
<gene>
    <name evidence="3" type="ORF">ACERLL_16935</name>
</gene>
<dbReference type="PROSITE" id="PS00934">
    <property type="entry name" value="GLYOXALASE_I_1"/>
    <property type="match status" value="1"/>
</dbReference>
<comment type="caution">
    <text evidence="3">The sequence shown here is derived from an EMBL/GenBank/DDBJ whole genome shotgun (WGS) entry which is preliminary data.</text>
</comment>
<dbReference type="SUPFAM" id="SSF54593">
    <property type="entry name" value="Glyoxalase/Bleomycin resistance protein/Dihydroxybiphenyl dioxygenase"/>
    <property type="match status" value="1"/>
</dbReference>
<dbReference type="EMBL" id="JBGUAW010000015">
    <property type="protein sequence ID" value="MFA9462495.1"/>
    <property type="molecule type" value="Genomic_DNA"/>
</dbReference>
<dbReference type="Pfam" id="PF00903">
    <property type="entry name" value="Glyoxalase"/>
    <property type="match status" value="1"/>
</dbReference>
<dbReference type="RefSeq" id="WP_373657285.1">
    <property type="nucleotide sequence ID" value="NZ_JBGUAW010000015.1"/>
</dbReference>
<proteinExistence type="predicted"/>
<keyword evidence="1" id="KW-0479">Metal-binding</keyword>
<dbReference type="InterPro" id="IPR029068">
    <property type="entry name" value="Glyas_Bleomycin-R_OHBP_Dase"/>
</dbReference>
<dbReference type="Gene3D" id="3.10.180.10">
    <property type="entry name" value="2,3-Dihydroxybiphenyl 1,2-Dioxygenase, domain 1"/>
    <property type="match status" value="1"/>
</dbReference>
<protein>
    <submittedName>
        <fullName evidence="3">VOC family protein</fullName>
    </submittedName>
</protein>
<dbReference type="InterPro" id="IPR037523">
    <property type="entry name" value="VOC_core"/>
</dbReference>
<keyword evidence="4" id="KW-1185">Reference proteome</keyword>
<dbReference type="InterPro" id="IPR018146">
    <property type="entry name" value="Glyoxalase_1_CS"/>
</dbReference>
<sequence length="133" mass="14463">MHAIVGMDHIGLRVTELARTRRFYEKLGFVFLDGPLGPEPVAIMEHPAGVNLNLILNGDESLRANPLMDYPEKPAGYTHVALRVSDAREVQEDLRAQGIAVSEGPVELGGGLSLFVRDPDRNVVELHQPGTGS</sequence>
<dbReference type="InterPro" id="IPR004360">
    <property type="entry name" value="Glyas_Fos-R_dOase_dom"/>
</dbReference>